<keyword evidence="1" id="KW-0472">Membrane</keyword>
<name>A0A120I146_9MICO</name>
<sequence length="104" mass="11180">MFPLVLITIVLEQRSVHVNIRSRAWFEKTTIAVVSISLAGLVASIVGVQLGGLEALSAWPLWLLFLAAVVGLAFLLIAVLATSSIEAEAGAAKLAKRKKRMKRV</sequence>
<feature type="transmembrane region" description="Helical" evidence="1">
    <location>
        <begin position="31"/>
        <end position="53"/>
    </location>
</feature>
<protein>
    <submittedName>
        <fullName evidence="2">Uncharacterized protein</fullName>
    </submittedName>
</protein>
<feature type="transmembrane region" description="Helical" evidence="1">
    <location>
        <begin position="59"/>
        <end position="81"/>
    </location>
</feature>
<proteinExistence type="predicted"/>
<dbReference type="Proteomes" id="UP000058305">
    <property type="component" value="Chromosome"/>
</dbReference>
<accession>A0A120I146</accession>
<dbReference type="AlphaFoldDB" id="A0A120I146"/>
<keyword evidence="3" id="KW-1185">Reference proteome</keyword>
<reference evidence="3" key="2">
    <citation type="submission" date="2016-01" db="EMBL/GenBank/DDBJ databases">
        <title>First complete genome sequence of a species in the genus Microterricola, an extremophilic cold active enzyme producing strain ERGS5:02 isolated from Sikkim Himalaya.</title>
        <authorList>
            <person name="Kumar R."/>
            <person name="Singh D."/>
            <person name="Swarnkar M.K."/>
        </authorList>
    </citation>
    <scope>NUCLEOTIDE SEQUENCE [LARGE SCALE GENOMIC DNA]</scope>
    <source>
        <strain evidence="3">ERGS5:02</strain>
    </source>
</reference>
<gene>
    <name evidence="2" type="ORF">AWU67_10325</name>
</gene>
<dbReference type="EMBL" id="CP014145">
    <property type="protein sequence ID" value="AMB59194.1"/>
    <property type="molecule type" value="Genomic_DNA"/>
</dbReference>
<keyword evidence="1" id="KW-1133">Transmembrane helix</keyword>
<keyword evidence="1" id="KW-0812">Transmembrane</keyword>
<dbReference type="KEGG" id="mvd:AWU67_10325"/>
<evidence type="ECO:0000313" key="3">
    <source>
        <dbReference type="Proteomes" id="UP000058305"/>
    </source>
</evidence>
<evidence type="ECO:0000256" key="1">
    <source>
        <dbReference type="SAM" id="Phobius"/>
    </source>
</evidence>
<organism evidence="2 3">
    <name type="scientific">Microterricola viridarii</name>
    <dbReference type="NCBI Taxonomy" id="412690"/>
    <lineage>
        <taxon>Bacteria</taxon>
        <taxon>Bacillati</taxon>
        <taxon>Actinomycetota</taxon>
        <taxon>Actinomycetes</taxon>
        <taxon>Micrococcales</taxon>
        <taxon>Microbacteriaceae</taxon>
        <taxon>Microterricola</taxon>
    </lineage>
</organism>
<evidence type="ECO:0000313" key="2">
    <source>
        <dbReference type="EMBL" id="AMB59194.1"/>
    </source>
</evidence>
<reference evidence="2 3" key="1">
    <citation type="journal article" date="2016" name="J. Biotechnol.">
        <title>First complete genome sequence of a species in the genus Microterricola, an extremophilic cold active enzyme producing bacterial strain ERGS5:02 isolated from Sikkim Himalaya.</title>
        <authorList>
            <person name="Himanshu"/>
            <person name="Swarnkar M.K."/>
            <person name="Singh D."/>
            <person name="Kumar R."/>
        </authorList>
    </citation>
    <scope>NUCLEOTIDE SEQUENCE [LARGE SCALE GENOMIC DNA]</scope>
    <source>
        <strain evidence="2 3">ERGS5:02</strain>
    </source>
</reference>